<comment type="caution">
    <text evidence="1">The sequence shown here is derived from an EMBL/GenBank/DDBJ whole genome shotgun (WGS) entry which is preliminary data.</text>
</comment>
<name>A0AAD9T883_EUCGR</name>
<evidence type="ECO:0000313" key="2">
    <source>
        <dbReference type="Proteomes" id="UP000030711"/>
    </source>
</evidence>
<organism evidence="1 2">
    <name type="scientific">Eucalyptus grandis</name>
    <name type="common">Flooded gum</name>
    <dbReference type="NCBI Taxonomy" id="71139"/>
    <lineage>
        <taxon>Eukaryota</taxon>
        <taxon>Viridiplantae</taxon>
        <taxon>Streptophyta</taxon>
        <taxon>Embryophyta</taxon>
        <taxon>Tracheophyta</taxon>
        <taxon>Spermatophyta</taxon>
        <taxon>Magnoliopsida</taxon>
        <taxon>eudicotyledons</taxon>
        <taxon>Gunneridae</taxon>
        <taxon>Pentapetalae</taxon>
        <taxon>rosids</taxon>
        <taxon>malvids</taxon>
        <taxon>Myrtales</taxon>
        <taxon>Myrtaceae</taxon>
        <taxon>Myrtoideae</taxon>
        <taxon>Eucalypteae</taxon>
        <taxon>Eucalyptus</taxon>
    </lineage>
</organism>
<accession>A0AAD9T883</accession>
<gene>
    <name evidence="1" type="ORF">EUGRSUZ_L03302</name>
</gene>
<dbReference type="EMBL" id="MU850756">
    <property type="protein sequence ID" value="KAK2631165.1"/>
    <property type="molecule type" value="Genomic_DNA"/>
</dbReference>
<protein>
    <submittedName>
        <fullName evidence="1">Uncharacterized protein</fullName>
    </submittedName>
</protein>
<dbReference type="AlphaFoldDB" id="A0AAD9T883"/>
<dbReference type="Proteomes" id="UP000030711">
    <property type="component" value="Unassembled WGS sequence"/>
</dbReference>
<keyword evidence="2" id="KW-1185">Reference proteome</keyword>
<reference evidence="1 2" key="1">
    <citation type="journal article" date="2014" name="Nature">
        <title>The genome of Eucalyptus grandis.</title>
        <authorList>
            <person name="Myburg A.A."/>
            <person name="Grattapaglia D."/>
            <person name="Tuskan G.A."/>
            <person name="Hellsten U."/>
            <person name="Hayes R.D."/>
            <person name="Grimwood J."/>
            <person name="Jenkins J."/>
            <person name="Lindquist E."/>
            <person name="Tice H."/>
            <person name="Bauer D."/>
            <person name="Goodstein D.M."/>
            <person name="Dubchak I."/>
            <person name="Poliakov A."/>
            <person name="Mizrachi E."/>
            <person name="Kullan A.R."/>
            <person name="Hussey S.G."/>
            <person name="Pinard D."/>
            <person name="van der Merwe K."/>
            <person name="Singh P."/>
            <person name="van Jaarsveld I."/>
            <person name="Silva-Junior O.B."/>
            <person name="Togawa R.C."/>
            <person name="Pappas M.R."/>
            <person name="Faria D.A."/>
            <person name="Sansaloni C.P."/>
            <person name="Petroli C.D."/>
            <person name="Yang X."/>
            <person name="Ranjan P."/>
            <person name="Tschaplinski T.J."/>
            <person name="Ye C.Y."/>
            <person name="Li T."/>
            <person name="Sterck L."/>
            <person name="Vanneste K."/>
            <person name="Murat F."/>
            <person name="Soler M."/>
            <person name="Clemente H.S."/>
            <person name="Saidi N."/>
            <person name="Cassan-Wang H."/>
            <person name="Dunand C."/>
            <person name="Hefer C.A."/>
            <person name="Bornberg-Bauer E."/>
            <person name="Kersting A.R."/>
            <person name="Vining K."/>
            <person name="Amarasinghe V."/>
            <person name="Ranik M."/>
            <person name="Naithani S."/>
            <person name="Elser J."/>
            <person name="Boyd A.E."/>
            <person name="Liston A."/>
            <person name="Spatafora J.W."/>
            <person name="Dharmwardhana P."/>
            <person name="Raja R."/>
            <person name="Sullivan C."/>
            <person name="Romanel E."/>
            <person name="Alves-Ferreira M."/>
            <person name="Kulheim C."/>
            <person name="Foley W."/>
            <person name="Carocha V."/>
            <person name="Paiva J."/>
            <person name="Kudrna D."/>
            <person name="Brommonschenkel S.H."/>
            <person name="Pasquali G."/>
            <person name="Byrne M."/>
            <person name="Rigault P."/>
            <person name="Tibbits J."/>
            <person name="Spokevicius A."/>
            <person name="Jones R.C."/>
            <person name="Steane D.A."/>
            <person name="Vaillancourt R.E."/>
            <person name="Potts B.M."/>
            <person name="Joubert F."/>
            <person name="Barry K."/>
            <person name="Pappas G.J."/>
            <person name="Strauss S.H."/>
            <person name="Jaiswal P."/>
            <person name="Grima-Pettenati J."/>
            <person name="Salse J."/>
            <person name="Van de Peer Y."/>
            <person name="Rokhsar D.S."/>
            <person name="Schmutz J."/>
        </authorList>
    </citation>
    <scope>NUCLEOTIDE SEQUENCE [LARGE SCALE GENOMIC DNA]</scope>
    <source>
        <strain evidence="2">cv. BRASUZ1</strain>
        <tissue evidence="1">Leaf extractions</tissue>
    </source>
</reference>
<evidence type="ECO:0000313" key="1">
    <source>
        <dbReference type="EMBL" id="KAK2631165.1"/>
    </source>
</evidence>
<proteinExistence type="predicted"/>
<sequence>MLALDAAGHRWMALVPPLDGARPPVMPLTTMPPLLPSTLLTPRSHCRWTTLAPSGPALTTWLKLFHIVSSMAAPATDSEKLICTVLEAERPEISHLHGKSLLEANESFLDKHKDSLMHRVP</sequence>